<evidence type="ECO:0000313" key="2">
    <source>
        <dbReference type="EMBL" id="MDQ9172146.1"/>
    </source>
</evidence>
<protein>
    <submittedName>
        <fullName evidence="2">Uncharacterized protein</fullName>
    </submittedName>
</protein>
<keyword evidence="1" id="KW-0812">Transmembrane</keyword>
<evidence type="ECO:0000313" key="3">
    <source>
        <dbReference type="Proteomes" id="UP001225596"/>
    </source>
</evidence>
<dbReference type="RefSeq" id="WP_338438151.1">
    <property type="nucleotide sequence ID" value="NZ_JAUYVH010000017.1"/>
</dbReference>
<feature type="transmembrane region" description="Helical" evidence="1">
    <location>
        <begin position="48"/>
        <end position="66"/>
    </location>
</feature>
<reference evidence="2 3" key="1">
    <citation type="submission" date="2023-08" db="EMBL/GenBank/DDBJ databases">
        <title>Oxalobacteraceae gen .nov., isolated from river sludge outside the plant.</title>
        <authorList>
            <person name="Zhao S.Y."/>
        </authorList>
    </citation>
    <scope>NUCLEOTIDE SEQUENCE [LARGE SCALE GENOMIC DNA]</scope>
    <source>
        <strain evidence="2 3">R-40</strain>
    </source>
</reference>
<sequence>MKDNWFAAVLMHRWVKYCLIVAGVSILGLLMVDFYRSSKWLNYDICKKLAVVALSFIAVPAIISVLKSQSIHHCPWDLQRYGGYVPYLRLFDSLPDDIKA</sequence>
<comment type="caution">
    <text evidence="2">The sequence shown here is derived from an EMBL/GenBank/DDBJ whole genome shotgun (WGS) entry which is preliminary data.</text>
</comment>
<proteinExistence type="predicted"/>
<dbReference type="EMBL" id="JAUYVH010000017">
    <property type="protein sequence ID" value="MDQ9172146.1"/>
    <property type="molecule type" value="Genomic_DNA"/>
</dbReference>
<evidence type="ECO:0000256" key="1">
    <source>
        <dbReference type="SAM" id="Phobius"/>
    </source>
</evidence>
<keyword evidence="1" id="KW-0472">Membrane</keyword>
<accession>A0ABU1BVV9</accession>
<keyword evidence="1" id="KW-1133">Transmembrane helix</keyword>
<gene>
    <name evidence="2" type="ORF">Q8A64_17170</name>
</gene>
<name>A0ABU1BVV9_9BURK</name>
<feature type="transmembrane region" description="Helical" evidence="1">
    <location>
        <begin position="14"/>
        <end position="36"/>
    </location>
</feature>
<keyword evidence="3" id="KW-1185">Reference proteome</keyword>
<organism evidence="2 3">
    <name type="scientific">Keguizhuia sedimenti</name>
    <dbReference type="NCBI Taxonomy" id="3064264"/>
    <lineage>
        <taxon>Bacteria</taxon>
        <taxon>Pseudomonadati</taxon>
        <taxon>Pseudomonadota</taxon>
        <taxon>Betaproteobacteria</taxon>
        <taxon>Burkholderiales</taxon>
        <taxon>Oxalobacteraceae</taxon>
        <taxon>Keguizhuia</taxon>
    </lineage>
</organism>
<dbReference type="Proteomes" id="UP001225596">
    <property type="component" value="Unassembled WGS sequence"/>
</dbReference>